<evidence type="ECO:0000256" key="3">
    <source>
        <dbReference type="ARBA" id="ARBA00012664"/>
    </source>
</evidence>
<comment type="pathway">
    <text evidence="1 7">Cofactor biosynthesis; riboflavin biosynthesis; riboflavin from 2-hydroxy-3-oxobutyl phosphate and 5-amino-6-(D-ribitylamino)uracil: step 1/2.</text>
</comment>
<comment type="catalytic activity">
    <reaction evidence="6 7">
        <text>(2S)-2-hydroxy-3-oxobutyl phosphate + 5-amino-6-(D-ribitylamino)uracil = 6,7-dimethyl-8-(1-D-ribityl)lumazine + phosphate + 2 H2O + H(+)</text>
        <dbReference type="Rhea" id="RHEA:26152"/>
        <dbReference type="ChEBI" id="CHEBI:15377"/>
        <dbReference type="ChEBI" id="CHEBI:15378"/>
        <dbReference type="ChEBI" id="CHEBI:15934"/>
        <dbReference type="ChEBI" id="CHEBI:43474"/>
        <dbReference type="ChEBI" id="CHEBI:58201"/>
        <dbReference type="ChEBI" id="CHEBI:58830"/>
        <dbReference type="EC" id="2.5.1.78"/>
    </reaction>
</comment>
<dbReference type="GO" id="GO:0009349">
    <property type="term" value="C:riboflavin synthase complex"/>
    <property type="evidence" value="ECO:0007669"/>
    <property type="project" value="UniProtKB-UniRule"/>
</dbReference>
<evidence type="ECO:0000256" key="1">
    <source>
        <dbReference type="ARBA" id="ARBA00004917"/>
    </source>
</evidence>
<comment type="similarity">
    <text evidence="2 7">Belongs to the DMRL synthase family.</text>
</comment>
<organism evidence="9 10">
    <name type="scientific">Pseudolabrys taiwanensis</name>
    <dbReference type="NCBI Taxonomy" id="331696"/>
    <lineage>
        <taxon>Bacteria</taxon>
        <taxon>Pseudomonadati</taxon>
        <taxon>Pseudomonadota</taxon>
        <taxon>Alphaproteobacteria</taxon>
        <taxon>Hyphomicrobiales</taxon>
        <taxon>Xanthobacteraceae</taxon>
        <taxon>Pseudolabrys</taxon>
    </lineage>
</organism>
<dbReference type="UniPathway" id="UPA00275">
    <property type="reaction ID" value="UER00404"/>
</dbReference>
<proteinExistence type="inferred from homology"/>
<evidence type="ECO:0000256" key="5">
    <source>
        <dbReference type="ARBA" id="ARBA00022679"/>
    </source>
</evidence>
<dbReference type="PANTHER" id="PTHR21058:SF0">
    <property type="entry name" value="6,7-DIMETHYL-8-RIBITYLLUMAZINE SYNTHASE"/>
    <property type="match status" value="1"/>
</dbReference>
<keyword evidence="10" id="KW-1185">Reference proteome</keyword>
<dbReference type="OrthoDB" id="9809709at2"/>
<feature type="region of interest" description="Disordered" evidence="8">
    <location>
        <begin position="1"/>
        <end position="22"/>
    </location>
</feature>
<evidence type="ECO:0000256" key="4">
    <source>
        <dbReference type="ARBA" id="ARBA00022619"/>
    </source>
</evidence>
<feature type="binding site" evidence="7">
    <location>
        <position position="141"/>
    </location>
    <ligand>
        <name>(2S)-2-hydroxy-3-oxobutyl phosphate</name>
        <dbReference type="ChEBI" id="CHEBI:58830"/>
    </ligand>
</feature>
<protein>
    <recommendedName>
        <fullName evidence="3 7">6,7-dimethyl-8-ribityllumazine synthase</fullName>
        <shortName evidence="7">DMRL synthase</shortName>
        <shortName evidence="7">LS</shortName>
        <shortName evidence="7">Lumazine synthase</shortName>
        <ecNumber evidence="3 7">2.5.1.78</ecNumber>
    </recommendedName>
</protein>
<feature type="binding site" evidence="7">
    <location>
        <begin position="65"/>
        <end position="67"/>
    </location>
    <ligand>
        <name>5-amino-6-(D-ribitylamino)uracil</name>
        <dbReference type="ChEBI" id="CHEBI:15934"/>
    </ligand>
</feature>
<dbReference type="InterPro" id="IPR036467">
    <property type="entry name" value="LS/RS_sf"/>
</dbReference>
<dbReference type="CDD" id="cd09209">
    <property type="entry name" value="Lumazine_synthase-I"/>
    <property type="match status" value="1"/>
</dbReference>
<dbReference type="GO" id="GO:0005829">
    <property type="term" value="C:cytosol"/>
    <property type="evidence" value="ECO:0007669"/>
    <property type="project" value="TreeGrafter"/>
</dbReference>
<evidence type="ECO:0000256" key="7">
    <source>
        <dbReference type="HAMAP-Rule" id="MF_00178"/>
    </source>
</evidence>
<dbReference type="EC" id="2.5.1.78" evidence="3 7"/>
<dbReference type="AlphaFoldDB" id="A0A345ZTJ5"/>
<reference evidence="9 10" key="1">
    <citation type="submission" date="2018-07" db="EMBL/GenBank/DDBJ databases">
        <authorList>
            <person name="Quirk P.G."/>
            <person name="Krulwich T.A."/>
        </authorList>
    </citation>
    <scope>NUCLEOTIDE SEQUENCE [LARGE SCALE GENOMIC DNA]</scope>
    <source>
        <strain evidence="9 10">CC-BB4</strain>
    </source>
</reference>
<dbReference type="Proteomes" id="UP000254889">
    <property type="component" value="Chromosome"/>
</dbReference>
<feature type="binding site" evidence="7">
    <location>
        <position position="34"/>
    </location>
    <ligand>
        <name>5-amino-6-(D-ribitylamino)uracil</name>
        <dbReference type="ChEBI" id="CHEBI:15934"/>
    </ligand>
</feature>
<dbReference type="SUPFAM" id="SSF52121">
    <property type="entry name" value="Lumazine synthase"/>
    <property type="match status" value="1"/>
</dbReference>
<keyword evidence="4 7" id="KW-0686">Riboflavin biosynthesis</keyword>
<dbReference type="KEGG" id="ptaw:DW352_06745"/>
<feature type="binding site" evidence="7">
    <location>
        <position position="127"/>
    </location>
    <ligand>
        <name>5-amino-6-(D-ribitylamino)uracil</name>
        <dbReference type="ChEBI" id="CHEBI:15934"/>
    </ligand>
</feature>
<feature type="active site" description="Proton donor" evidence="7">
    <location>
        <position position="102"/>
    </location>
</feature>
<evidence type="ECO:0000256" key="8">
    <source>
        <dbReference type="SAM" id="MobiDB-lite"/>
    </source>
</evidence>
<dbReference type="GO" id="GO:0009231">
    <property type="term" value="P:riboflavin biosynthetic process"/>
    <property type="evidence" value="ECO:0007669"/>
    <property type="project" value="UniProtKB-UniRule"/>
</dbReference>
<evidence type="ECO:0000313" key="10">
    <source>
        <dbReference type="Proteomes" id="UP000254889"/>
    </source>
</evidence>
<comment type="function">
    <text evidence="7">Catalyzes the formation of 6,7-dimethyl-8-ribityllumazine by condensation of 5-amino-6-(D-ribitylamino)uracil with 3,4-dihydroxy-2-butanone 4-phosphate. This is the penultimate step in the biosynthesis of riboflavin.</text>
</comment>
<dbReference type="PANTHER" id="PTHR21058">
    <property type="entry name" value="6,7-DIMETHYL-8-RIBITYLLUMAZINE SYNTHASE DMRL SYNTHASE LUMAZINE SYNTHASE"/>
    <property type="match status" value="1"/>
</dbReference>
<dbReference type="NCBIfam" id="TIGR00114">
    <property type="entry name" value="lumazine-synth"/>
    <property type="match status" value="1"/>
</dbReference>
<accession>A0A345ZTJ5</accession>
<dbReference type="EMBL" id="CP031417">
    <property type="protein sequence ID" value="AXK80242.1"/>
    <property type="molecule type" value="Genomic_DNA"/>
</dbReference>
<feature type="binding site" evidence="7">
    <location>
        <begin position="99"/>
        <end position="100"/>
    </location>
    <ligand>
        <name>(2S)-2-hydroxy-3-oxobutyl phosphate</name>
        <dbReference type="ChEBI" id="CHEBI:58830"/>
    </ligand>
</feature>
<name>A0A345ZTJ5_9HYPH</name>
<dbReference type="Gene3D" id="3.40.50.960">
    <property type="entry name" value="Lumazine/riboflavin synthase"/>
    <property type="match status" value="1"/>
</dbReference>
<dbReference type="InterPro" id="IPR002180">
    <property type="entry name" value="LS/RS"/>
</dbReference>
<feature type="binding site" evidence="7">
    <location>
        <begin position="94"/>
        <end position="96"/>
    </location>
    <ligand>
        <name>5-amino-6-(D-ribitylamino)uracil</name>
        <dbReference type="ChEBI" id="CHEBI:15934"/>
    </ligand>
</feature>
<dbReference type="GO" id="GO:0000906">
    <property type="term" value="F:6,7-dimethyl-8-ribityllumazine synthase activity"/>
    <property type="evidence" value="ECO:0007669"/>
    <property type="project" value="UniProtKB-UniRule"/>
</dbReference>
<evidence type="ECO:0000256" key="6">
    <source>
        <dbReference type="ARBA" id="ARBA00048785"/>
    </source>
</evidence>
<dbReference type="HAMAP" id="MF_00178">
    <property type="entry name" value="Lumazine_synth"/>
    <property type="match status" value="1"/>
</dbReference>
<dbReference type="InterPro" id="IPR034964">
    <property type="entry name" value="LS"/>
</dbReference>
<keyword evidence="5 7" id="KW-0808">Transferase</keyword>
<sequence>MAKARRKTAPVTKSAEKPAKREAPPHIVVVEARYYDNFADMLLEGAKRVLDEAGATYDVVTVPGALEVPGAIAIAVDAAAAKKAPYDGAVALGCVVQGETYHFEIVSNESARGLMDLTIQRKLPVGNGILTVDTEAQAHARLGGAQGHKGEDAARAALAVVRLKRDLGSK</sequence>
<evidence type="ECO:0000256" key="2">
    <source>
        <dbReference type="ARBA" id="ARBA00007424"/>
    </source>
</evidence>
<dbReference type="RefSeq" id="WP_115689713.1">
    <property type="nucleotide sequence ID" value="NZ_CP031417.1"/>
</dbReference>
<gene>
    <name evidence="7" type="primary">ribH</name>
    <name evidence="9" type="ORF">DW352_06745</name>
</gene>
<evidence type="ECO:0000313" key="9">
    <source>
        <dbReference type="EMBL" id="AXK80242.1"/>
    </source>
</evidence>
<dbReference type="Pfam" id="PF00885">
    <property type="entry name" value="DMRL_synthase"/>
    <property type="match status" value="1"/>
</dbReference>